<dbReference type="RefSeq" id="WP_211975958.1">
    <property type="nucleotide sequence ID" value="NZ_CBFHAM010000036.1"/>
</dbReference>
<keyword evidence="3" id="KW-1185">Reference proteome</keyword>
<evidence type="ECO:0000313" key="2">
    <source>
        <dbReference type="EMBL" id="MBS0030821.1"/>
    </source>
</evidence>
<name>A0ABS5J6J5_9BACT</name>
<evidence type="ECO:0000313" key="3">
    <source>
        <dbReference type="Proteomes" id="UP000676386"/>
    </source>
</evidence>
<keyword evidence="1" id="KW-0812">Transmembrane</keyword>
<reference evidence="2 3" key="1">
    <citation type="submission" date="2021-04" db="EMBL/GenBank/DDBJ databases">
        <title>Chitinophaga sp. nov., isolated from the rhizosphere soil.</title>
        <authorList>
            <person name="He S."/>
        </authorList>
    </citation>
    <scope>NUCLEOTIDE SEQUENCE [LARGE SCALE GENOMIC DNA]</scope>
    <source>
        <strain evidence="2 3">2R12</strain>
    </source>
</reference>
<organism evidence="2 3">
    <name type="scientific">Chitinophaga hostae</name>
    <dbReference type="NCBI Taxonomy" id="2831022"/>
    <lineage>
        <taxon>Bacteria</taxon>
        <taxon>Pseudomonadati</taxon>
        <taxon>Bacteroidota</taxon>
        <taxon>Chitinophagia</taxon>
        <taxon>Chitinophagales</taxon>
        <taxon>Chitinophagaceae</taxon>
        <taxon>Chitinophaga</taxon>
    </lineage>
</organism>
<accession>A0ABS5J6J5</accession>
<proteinExistence type="predicted"/>
<protein>
    <submittedName>
        <fullName evidence="2">Uncharacterized protein</fullName>
    </submittedName>
</protein>
<evidence type="ECO:0000256" key="1">
    <source>
        <dbReference type="SAM" id="Phobius"/>
    </source>
</evidence>
<keyword evidence="1" id="KW-1133">Transmembrane helix</keyword>
<gene>
    <name evidence="2" type="ORF">KE626_26075</name>
</gene>
<dbReference type="Proteomes" id="UP000676386">
    <property type="component" value="Unassembled WGS sequence"/>
</dbReference>
<feature type="transmembrane region" description="Helical" evidence="1">
    <location>
        <begin position="54"/>
        <end position="74"/>
    </location>
</feature>
<feature type="transmembrane region" description="Helical" evidence="1">
    <location>
        <begin position="21"/>
        <end position="42"/>
    </location>
</feature>
<comment type="caution">
    <text evidence="2">The sequence shown here is derived from an EMBL/GenBank/DDBJ whole genome shotgun (WGS) entry which is preliminary data.</text>
</comment>
<sequence length="174" mass="19742">MDSKTIVTERIRKKLSASRASIRYWIPGTLLLGLILCGGSYFRYTQTGMQPVGWVVGVGIALLIIPLALLGVAFRSRNDKQLLELVNTPERVVWIYQHILRMNGVPQESMMIGDDAGKLYQLPVKRRNGEDPLMDALVDVFPDAVLGFSYELKKLFGKNPQQFRQAVQQHNDRR</sequence>
<keyword evidence="1" id="KW-0472">Membrane</keyword>
<dbReference type="EMBL" id="JAGTXB010000017">
    <property type="protein sequence ID" value="MBS0030821.1"/>
    <property type="molecule type" value="Genomic_DNA"/>
</dbReference>